<dbReference type="GO" id="GO:0006094">
    <property type="term" value="P:gluconeogenesis"/>
    <property type="evidence" value="ECO:0007669"/>
    <property type="project" value="UniProtKB-UniRule"/>
</dbReference>
<comment type="pathway">
    <text evidence="1 7 8">Carbohydrate degradation; glycolysis; D-glyceraldehyde 3-phosphate from glycerone phosphate: step 1/1.</text>
</comment>
<dbReference type="PROSITE" id="PS00171">
    <property type="entry name" value="TIM_1"/>
    <property type="match status" value="1"/>
</dbReference>
<dbReference type="NCBIfam" id="TIGR00419">
    <property type="entry name" value="tim"/>
    <property type="match status" value="1"/>
</dbReference>
<dbReference type="FunFam" id="3.20.20.70:FF:000016">
    <property type="entry name" value="Triosephosphate isomerase"/>
    <property type="match status" value="1"/>
</dbReference>
<reference evidence="9 10" key="1">
    <citation type="submission" date="2018-06" db="EMBL/GenBank/DDBJ databases">
        <title>Extensive metabolic versatility and redundancy in microbially diverse, dynamic hydrothermal sediments.</title>
        <authorList>
            <person name="Dombrowski N."/>
            <person name="Teske A."/>
            <person name="Baker B.J."/>
        </authorList>
    </citation>
    <scope>NUCLEOTIDE SEQUENCE [LARGE SCALE GENOMIC DNA]</scope>
    <source>
        <strain evidence="9">B35_G9</strain>
    </source>
</reference>
<dbReference type="AlphaFoldDB" id="A0A660SB13"/>
<evidence type="ECO:0000256" key="3">
    <source>
        <dbReference type="ARBA" id="ARBA00022432"/>
    </source>
</evidence>
<dbReference type="InterPro" id="IPR013785">
    <property type="entry name" value="Aldolase_TIM"/>
</dbReference>
<comment type="caution">
    <text evidence="9">The sequence shown here is derived from an EMBL/GenBank/DDBJ whole genome shotgun (WGS) entry which is preliminary data.</text>
</comment>
<dbReference type="EMBL" id="QNBC01000034">
    <property type="protein sequence ID" value="RKX66717.1"/>
    <property type="molecule type" value="Genomic_DNA"/>
</dbReference>
<sequence length="254" mass="28366">MRRKFIGGNWKMNKTPDQAKEFVISFVEKIKTIEGNSVDIALFPPFLALNVVKEYSGESRLIVGAQNMHYKDSGAFTGEISPVMLNSVGVNWVILGHSERRHIFRESNELINLKVKAALEHNFHVILCVGETEEERLTSKHYDVIKEQLESDLADIDAKGINNIVVAYEPVWAIGTGKTATPEDAEEMHRYIRRLFEGMYNSDIADKVRIIYGGSVKPANAKSLLVKEDIDGALVGGASLNPQSFFEIVNSVID</sequence>
<dbReference type="GO" id="GO:0006096">
    <property type="term" value="P:glycolytic process"/>
    <property type="evidence" value="ECO:0007669"/>
    <property type="project" value="UniProtKB-UniRule"/>
</dbReference>
<feature type="binding site" evidence="7">
    <location>
        <begin position="236"/>
        <end position="237"/>
    </location>
    <ligand>
        <name>substrate</name>
    </ligand>
</feature>
<comment type="catalytic activity">
    <reaction evidence="7 8">
        <text>D-glyceraldehyde 3-phosphate = dihydroxyacetone phosphate</text>
        <dbReference type="Rhea" id="RHEA:18585"/>
        <dbReference type="ChEBI" id="CHEBI:57642"/>
        <dbReference type="ChEBI" id="CHEBI:59776"/>
        <dbReference type="EC" id="5.3.1.1"/>
    </reaction>
</comment>
<dbReference type="UniPathway" id="UPA00138"/>
<dbReference type="SUPFAM" id="SSF51351">
    <property type="entry name" value="Triosephosphate isomerase (TIM)"/>
    <property type="match status" value="1"/>
</dbReference>
<evidence type="ECO:0000256" key="1">
    <source>
        <dbReference type="ARBA" id="ARBA00004680"/>
    </source>
</evidence>
<dbReference type="Proteomes" id="UP000282321">
    <property type="component" value="Unassembled WGS sequence"/>
</dbReference>
<dbReference type="CDD" id="cd00311">
    <property type="entry name" value="TIM"/>
    <property type="match status" value="1"/>
</dbReference>
<evidence type="ECO:0000313" key="9">
    <source>
        <dbReference type="EMBL" id="RKX66717.1"/>
    </source>
</evidence>
<dbReference type="PROSITE" id="PS51440">
    <property type="entry name" value="TIM_2"/>
    <property type="match status" value="1"/>
</dbReference>
<feature type="active site" description="Electrophile" evidence="7">
    <location>
        <position position="97"/>
    </location>
</feature>
<dbReference type="Gene3D" id="3.20.20.70">
    <property type="entry name" value="Aldolase class I"/>
    <property type="match status" value="1"/>
</dbReference>
<evidence type="ECO:0000256" key="7">
    <source>
        <dbReference type="HAMAP-Rule" id="MF_00147"/>
    </source>
</evidence>
<comment type="subunit">
    <text evidence="7 8">Homodimer.</text>
</comment>
<feature type="active site" description="Proton acceptor" evidence="7">
    <location>
        <position position="169"/>
    </location>
</feature>
<dbReference type="PANTHER" id="PTHR21139">
    <property type="entry name" value="TRIOSEPHOSPHATE ISOMERASE"/>
    <property type="match status" value="1"/>
</dbReference>
<comment type="function">
    <text evidence="7">Involved in the gluconeogenesis. Catalyzes stereospecifically the conversion of dihydroxyacetone phosphate (DHAP) to D-glyceraldehyde-3-phosphate (G3P).</text>
</comment>
<organism evidence="9 10">
    <name type="scientific">candidate division TA06 bacterium</name>
    <dbReference type="NCBI Taxonomy" id="2250710"/>
    <lineage>
        <taxon>Bacteria</taxon>
        <taxon>Bacteria division TA06</taxon>
    </lineage>
</organism>
<comment type="pathway">
    <text evidence="7 8">Carbohydrate biosynthesis; gluconeogenesis.</text>
</comment>
<dbReference type="InterPro" id="IPR035990">
    <property type="entry name" value="TIM_sf"/>
</dbReference>
<keyword evidence="6 7" id="KW-0413">Isomerase</keyword>
<comment type="similarity">
    <text evidence="2 7 8">Belongs to the triosephosphate isomerase family.</text>
</comment>
<proteinExistence type="inferred from homology"/>
<feature type="binding site" evidence="7">
    <location>
        <position position="175"/>
    </location>
    <ligand>
        <name>substrate</name>
    </ligand>
</feature>
<dbReference type="EC" id="5.3.1.1" evidence="7 8"/>
<feature type="binding site" evidence="7">
    <location>
        <position position="215"/>
    </location>
    <ligand>
        <name>substrate</name>
    </ligand>
</feature>
<gene>
    <name evidence="7" type="primary">tpiA</name>
    <name evidence="9" type="ORF">DRP44_03445</name>
</gene>
<dbReference type="GO" id="GO:0004807">
    <property type="term" value="F:triose-phosphate isomerase activity"/>
    <property type="evidence" value="ECO:0007669"/>
    <property type="project" value="UniProtKB-UniRule"/>
</dbReference>
<dbReference type="GO" id="GO:0046166">
    <property type="term" value="P:glyceraldehyde-3-phosphate biosynthetic process"/>
    <property type="evidence" value="ECO:0007669"/>
    <property type="project" value="TreeGrafter"/>
</dbReference>
<dbReference type="GO" id="GO:0019563">
    <property type="term" value="P:glycerol catabolic process"/>
    <property type="evidence" value="ECO:0007669"/>
    <property type="project" value="TreeGrafter"/>
</dbReference>
<name>A0A660SB13_UNCT6</name>
<evidence type="ECO:0000256" key="2">
    <source>
        <dbReference type="ARBA" id="ARBA00007422"/>
    </source>
</evidence>
<dbReference type="InterPro" id="IPR020861">
    <property type="entry name" value="Triosephosphate_isomerase_AS"/>
</dbReference>
<dbReference type="Pfam" id="PF00121">
    <property type="entry name" value="TIM"/>
    <property type="match status" value="1"/>
</dbReference>
<dbReference type="GO" id="GO:0005829">
    <property type="term" value="C:cytosol"/>
    <property type="evidence" value="ECO:0007669"/>
    <property type="project" value="TreeGrafter"/>
</dbReference>
<comment type="subcellular location">
    <subcellularLocation>
        <location evidence="7 8">Cytoplasm</location>
    </subcellularLocation>
</comment>
<dbReference type="UniPathway" id="UPA00109">
    <property type="reaction ID" value="UER00189"/>
</dbReference>
<dbReference type="PANTHER" id="PTHR21139:SF42">
    <property type="entry name" value="TRIOSEPHOSPHATE ISOMERASE"/>
    <property type="match status" value="1"/>
</dbReference>
<keyword evidence="3 7" id="KW-0312">Gluconeogenesis</keyword>
<evidence type="ECO:0000256" key="4">
    <source>
        <dbReference type="ARBA" id="ARBA00022490"/>
    </source>
</evidence>
<accession>A0A660SB13</accession>
<feature type="binding site" evidence="7">
    <location>
        <begin position="9"/>
        <end position="11"/>
    </location>
    <ligand>
        <name>substrate</name>
    </ligand>
</feature>
<evidence type="ECO:0000256" key="8">
    <source>
        <dbReference type="RuleBase" id="RU363013"/>
    </source>
</evidence>
<dbReference type="InterPro" id="IPR022896">
    <property type="entry name" value="TrioseP_Isoase_bac/euk"/>
</dbReference>
<keyword evidence="5 7" id="KW-0324">Glycolysis</keyword>
<dbReference type="HAMAP" id="MF_00147_B">
    <property type="entry name" value="TIM_B"/>
    <property type="match status" value="1"/>
</dbReference>
<evidence type="ECO:0000256" key="5">
    <source>
        <dbReference type="ARBA" id="ARBA00023152"/>
    </source>
</evidence>
<evidence type="ECO:0000313" key="10">
    <source>
        <dbReference type="Proteomes" id="UP000282321"/>
    </source>
</evidence>
<keyword evidence="4 7" id="KW-0963">Cytoplasm</keyword>
<dbReference type="InterPro" id="IPR000652">
    <property type="entry name" value="Triosephosphate_isomerase"/>
</dbReference>
<protein>
    <recommendedName>
        <fullName evidence="7 8">Triosephosphate isomerase</fullName>
        <shortName evidence="7">TIM</shortName>
        <shortName evidence="7">TPI</shortName>
        <ecNumber evidence="7 8">5.3.1.1</ecNumber>
    </recommendedName>
    <alternativeName>
        <fullName evidence="7">Triose-phosphate isomerase</fullName>
    </alternativeName>
</protein>
<evidence type="ECO:0000256" key="6">
    <source>
        <dbReference type="ARBA" id="ARBA00023235"/>
    </source>
</evidence>